<feature type="domain" description="FYVE-type" evidence="6">
    <location>
        <begin position="46"/>
        <end position="106"/>
    </location>
</feature>
<dbReference type="HOGENOM" id="CLU_036355_0_0_1"/>
<accession>M4C2Q2</accession>
<dbReference type="OMA" id="CFDCIDK"/>
<dbReference type="InterPro" id="IPR000306">
    <property type="entry name" value="Znf_FYVE"/>
</dbReference>
<dbReference type="CDD" id="cd00065">
    <property type="entry name" value="FYVE_like_SF"/>
    <property type="match status" value="1"/>
</dbReference>
<dbReference type="PANTHER" id="PTHR43102:SF2">
    <property type="entry name" value="GAF DOMAIN-CONTAINING PROTEIN"/>
    <property type="match status" value="1"/>
</dbReference>
<dbReference type="VEuPathDB" id="FungiDB:HpaG813368"/>
<dbReference type="SMART" id="SM00064">
    <property type="entry name" value="FYVE"/>
    <property type="match status" value="1"/>
</dbReference>
<feature type="region of interest" description="Disordered" evidence="5">
    <location>
        <begin position="430"/>
        <end position="483"/>
    </location>
</feature>
<name>M4C2Q2_HYAAE</name>
<organism evidence="7 8">
    <name type="scientific">Hyaloperonospora arabidopsidis (strain Emoy2)</name>
    <name type="common">Downy mildew agent</name>
    <name type="synonym">Peronospora arabidopsidis</name>
    <dbReference type="NCBI Taxonomy" id="559515"/>
    <lineage>
        <taxon>Eukaryota</taxon>
        <taxon>Sar</taxon>
        <taxon>Stramenopiles</taxon>
        <taxon>Oomycota</taxon>
        <taxon>Peronosporomycetes</taxon>
        <taxon>Peronosporales</taxon>
        <taxon>Peronosporaceae</taxon>
        <taxon>Hyaloperonospora</taxon>
    </lineage>
</organism>
<evidence type="ECO:0000313" key="8">
    <source>
        <dbReference type="Proteomes" id="UP000011713"/>
    </source>
</evidence>
<evidence type="ECO:0000256" key="3">
    <source>
        <dbReference type="ARBA" id="ARBA00022833"/>
    </source>
</evidence>
<dbReference type="GO" id="GO:0008270">
    <property type="term" value="F:zinc ion binding"/>
    <property type="evidence" value="ECO:0007669"/>
    <property type="project" value="UniProtKB-KW"/>
</dbReference>
<dbReference type="SUPFAM" id="SSF57903">
    <property type="entry name" value="FYVE/PHD zinc finger"/>
    <property type="match status" value="1"/>
</dbReference>
<dbReference type="Proteomes" id="UP000011713">
    <property type="component" value="Unassembled WGS sequence"/>
</dbReference>
<protein>
    <recommendedName>
        <fullName evidence="6">FYVE-type domain-containing protein</fullName>
    </recommendedName>
</protein>
<proteinExistence type="predicted"/>
<dbReference type="AlphaFoldDB" id="M4C2Q2"/>
<dbReference type="eggNOG" id="ENOG502RY3B">
    <property type="taxonomic scope" value="Eukaryota"/>
</dbReference>
<evidence type="ECO:0000256" key="4">
    <source>
        <dbReference type="PROSITE-ProRule" id="PRU00091"/>
    </source>
</evidence>
<dbReference type="SUPFAM" id="SSF55781">
    <property type="entry name" value="GAF domain-like"/>
    <property type="match status" value="1"/>
</dbReference>
<dbReference type="PROSITE" id="PS50178">
    <property type="entry name" value="ZF_FYVE"/>
    <property type="match status" value="1"/>
</dbReference>
<evidence type="ECO:0000259" key="6">
    <source>
        <dbReference type="PROSITE" id="PS50178"/>
    </source>
</evidence>
<dbReference type="InterPro" id="IPR013083">
    <property type="entry name" value="Znf_RING/FYVE/PHD"/>
</dbReference>
<dbReference type="Pfam" id="PF01363">
    <property type="entry name" value="FYVE"/>
    <property type="match status" value="1"/>
</dbReference>
<evidence type="ECO:0000256" key="1">
    <source>
        <dbReference type="ARBA" id="ARBA00022723"/>
    </source>
</evidence>
<dbReference type="PANTHER" id="PTHR43102">
    <property type="entry name" value="SLR1143 PROTEIN"/>
    <property type="match status" value="1"/>
</dbReference>
<dbReference type="EnsemblProtists" id="HpaT813368">
    <property type="protein sequence ID" value="HpaP813368"/>
    <property type="gene ID" value="HpaG813368"/>
</dbReference>
<dbReference type="InterPro" id="IPR029016">
    <property type="entry name" value="GAF-like_dom_sf"/>
</dbReference>
<dbReference type="InterPro" id="IPR017455">
    <property type="entry name" value="Znf_FYVE-rel"/>
</dbReference>
<reference evidence="8" key="1">
    <citation type="journal article" date="2010" name="Science">
        <title>Signatures of adaptation to obligate biotrophy in the Hyaloperonospora arabidopsidis genome.</title>
        <authorList>
            <person name="Baxter L."/>
            <person name="Tripathy S."/>
            <person name="Ishaque N."/>
            <person name="Boot N."/>
            <person name="Cabral A."/>
            <person name="Kemen E."/>
            <person name="Thines M."/>
            <person name="Ah-Fong A."/>
            <person name="Anderson R."/>
            <person name="Badejoko W."/>
            <person name="Bittner-Eddy P."/>
            <person name="Boore J.L."/>
            <person name="Chibucos M.C."/>
            <person name="Coates M."/>
            <person name="Dehal P."/>
            <person name="Delehaunty K."/>
            <person name="Dong S."/>
            <person name="Downton P."/>
            <person name="Dumas B."/>
            <person name="Fabro G."/>
            <person name="Fronick C."/>
            <person name="Fuerstenberg S.I."/>
            <person name="Fulton L."/>
            <person name="Gaulin E."/>
            <person name="Govers F."/>
            <person name="Hughes L."/>
            <person name="Humphray S."/>
            <person name="Jiang R.H."/>
            <person name="Judelson H."/>
            <person name="Kamoun S."/>
            <person name="Kyung K."/>
            <person name="Meijer H."/>
            <person name="Minx P."/>
            <person name="Morris P."/>
            <person name="Nelson J."/>
            <person name="Phuntumart V."/>
            <person name="Qutob D."/>
            <person name="Rehmany A."/>
            <person name="Rougon-Cardoso A."/>
            <person name="Ryden P."/>
            <person name="Torto-Alalibo T."/>
            <person name="Studholme D."/>
            <person name="Wang Y."/>
            <person name="Win J."/>
            <person name="Wood J."/>
            <person name="Clifton S.W."/>
            <person name="Rogers J."/>
            <person name="Van den Ackerveken G."/>
            <person name="Jones J.D."/>
            <person name="McDowell J.M."/>
            <person name="Beynon J."/>
            <person name="Tyler B.M."/>
        </authorList>
    </citation>
    <scope>NUCLEOTIDE SEQUENCE [LARGE SCALE GENOMIC DNA]</scope>
    <source>
        <strain evidence="8">Emoy2</strain>
    </source>
</reference>
<keyword evidence="1" id="KW-0479">Metal-binding</keyword>
<dbReference type="InterPro" id="IPR011011">
    <property type="entry name" value="Znf_FYVE_PHD"/>
</dbReference>
<dbReference type="EMBL" id="ABWE02002474">
    <property type="status" value="NOT_ANNOTATED_CDS"/>
    <property type="molecule type" value="Genomic_DNA"/>
</dbReference>
<evidence type="ECO:0000256" key="2">
    <source>
        <dbReference type="ARBA" id="ARBA00022771"/>
    </source>
</evidence>
<evidence type="ECO:0000313" key="7">
    <source>
        <dbReference type="EnsemblProtists" id="HpaP813368"/>
    </source>
</evidence>
<dbReference type="Gene3D" id="3.30.40.10">
    <property type="entry name" value="Zinc/RING finger domain, C3HC4 (zinc finger)"/>
    <property type="match status" value="1"/>
</dbReference>
<keyword evidence="2 4" id="KW-0863">Zinc-finger</keyword>
<keyword evidence="3" id="KW-0862">Zinc</keyword>
<keyword evidence="8" id="KW-1185">Reference proteome</keyword>
<feature type="compositionally biased region" description="Low complexity" evidence="5">
    <location>
        <begin position="435"/>
        <end position="458"/>
    </location>
</feature>
<dbReference type="InParanoid" id="M4C2Q2"/>
<reference evidence="7" key="2">
    <citation type="submission" date="2015-06" db="UniProtKB">
        <authorList>
            <consortium name="EnsemblProtists"/>
        </authorList>
    </citation>
    <scope>IDENTIFICATION</scope>
    <source>
        <strain evidence="7">Emoy2</strain>
    </source>
</reference>
<sequence length="590" mass="65544">MAARSRRPRGLSANHINEEERLQTILNDKSALSCIRLLGKENWVKVEERPNCFYCARKFRPFSIKRHCRSCGEIVCSNCYRRRRVSVTPTLEVTVRLCFDCIDKAMLQAESEHLRSSVAARGKPRYAIETNSTEVATKQCISDGKKTCRDSSQTACTTSTSICSRFSDFSGSDNWSDVNSDVSDSCSLAGSDGSLSGSQRDSRRGQPVIPATSLIEFLPEEKQSKIYDAHRHEILTRFNVLDSQPEKEYDALCELVRQVFECNVAAVAFMDQTRQWYKTRYGITQTALPREIAFCSQLLQTPLPTIVMDATKDPRFSQNPLVTGSANIRFYATAPICDPSTGIVIGSVFVMDPELKEKLPSRAMEVLSYVSSAAEKLLQDRAAAPVLPTLKHRRHLSVGRRTRQESLPPFREIRASSLQSVPEEIEAGDFCTTQSRSNASSISSNSSTWSSQSGSMRSSELKPLVSSQQQHHQPLNPNTRWTSSALTDACNTSSSKLSLTDLVSSIPKSFPPTPRKILDSSCIELFHRIASTQQLLAKQHDTLLAMLTQPSLRSSSIGHTADESAGILAVQRARSLPHNVDSVDRRPVDL</sequence>
<dbReference type="Gene3D" id="3.30.450.40">
    <property type="match status" value="1"/>
</dbReference>
<dbReference type="STRING" id="559515.M4C2Q2"/>
<evidence type="ECO:0000256" key="5">
    <source>
        <dbReference type="SAM" id="MobiDB-lite"/>
    </source>
</evidence>
<feature type="compositionally biased region" description="Polar residues" evidence="5">
    <location>
        <begin position="465"/>
        <end position="483"/>
    </location>
</feature>